<dbReference type="Proteomes" id="UP000256478">
    <property type="component" value="Unassembled WGS sequence"/>
</dbReference>
<name>A0A3E0TP21_9GAMM</name>
<comment type="caution">
    <text evidence="1">The sequence shown here is derived from an EMBL/GenBank/DDBJ whole genome shotgun (WGS) entry which is preliminary data.</text>
</comment>
<gene>
    <name evidence="1" type="ORF">DXX93_05280</name>
</gene>
<dbReference type="InterPro" id="IPR016181">
    <property type="entry name" value="Acyl_CoA_acyltransferase"/>
</dbReference>
<dbReference type="SUPFAM" id="SSF55729">
    <property type="entry name" value="Acyl-CoA N-acyltransferases (Nat)"/>
    <property type="match status" value="1"/>
</dbReference>
<organism evidence="1 2">
    <name type="scientific">Thalassotalea euphylliae</name>
    <dbReference type="NCBI Taxonomy" id="1655234"/>
    <lineage>
        <taxon>Bacteria</taxon>
        <taxon>Pseudomonadati</taxon>
        <taxon>Pseudomonadota</taxon>
        <taxon>Gammaproteobacteria</taxon>
        <taxon>Alteromonadales</taxon>
        <taxon>Colwelliaceae</taxon>
        <taxon>Thalassotalea</taxon>
    </lineage>
</organism>
<dbReference type="EMBL" id="QUOU01000001">
    <property type="protein sequence ID" value="REL26040.1"/>
    <property type="molecule type" value="Genomic_DNA"/>
</dbReference>
<protein>
    <submittedName>
        <fullName evidence="1">Uncharacterized protein</fullName>
    </submittedName>
</protein>
<dbReference type="AlphaFoldDB" id="A0A3E0TP21"/>
<reference evidence="1 2" key="1">
    <citation type="submission" date="2018-08" db="EMBL/GenBank/DDBJ databases">
        <title>Thalassotalea euphylliae genome.</title>
        <authorList>
            <person name="Summers S."/>
            <person name="Rice S.A."/>
            <person name="Freckelton M.L."/>
            <person name="Nedved B.T."/>
            <person name="Hadfield M.G."/>
        </authorList>
    </citation>
    <scope>NUCLEOTIDE SEQUENCE [LARGE SCALE GENOMIC DNA]</scope>
    <source>
        <strain evidence="1 2">H1</strain>
    </source>
</reference>
<dbReference type="RefSeq" id="WP_116007161.1">
    <property type="nucleotide sequence ID" value="NZ_QUOU01000001.1"/>
</dbReference>
<sequence length="340" mass="39464">MFEKLKEIQAQSFKNFLPQNSHELEWSTVSNNTDKLNNDYTFAVTNYHLAYLASHYQVINASIILLSNNKPIAIWPLNLAKINDNWQIQSHCKGIMPPLFSSQLSDKHKKAIYKQCLSFISRCQQLFDIATLESTFEPNTDALWLQTIAPHISNINYKHTLYLNLEQSTEKIKASVRRRYRSYINKGLDLWDYSIGTSISADEIEEIRLFHVKTAGKETRSVETWQQQRNMVNNNQAFVVTLRDKQQTLIGAAIFNTTDSQGMYSVGIYERSLFELPIGHTVQMLAIEHMKKIGIEDYFIGYRDYEFEYHQPSEKQSAIGYFKEGFSNQIKLEANAKLIF</sequence>
<accession>A0A3E0TP21</accession>
<evidence type="ECO:0000313" key="2">
    <source>
        <dbReference type="Proteomes" id="UP000256478"/>
    </source>
</evidence>
<dbReference type="OrthoDB" id="7327303at2"/>
<evidence type="ECO:0000313" key="1">
    <source>
        <dbReference type="EMBL" id="REL26040.1"/>
    </source>
</evidence>
<dbReference type="Gene3D" id="3.40.630.30">
    <property type="match status" value="1"/>
</dbReference>
<proteinExistence type="predicted"/>